<proteinExistence type="predicted"/>
<dbReference type="Proteomes" id="UP000800096">
    <property type="component" value="Unassembled WGS sequence"/>
</dbReference>
<accession>A0A6A5QN57</accession>
<gene>
    <name evidence="1" type="ORF">BDU57DRAFT_450073</name>
</gene>
<dbReference type="OrthoDB" id="3727999at2759"/>
<reference evidence="1" key="1">
    <citation type="journal article" date="2020" name="Stud. Mycol.">
        <title>101 Dothideomycetes genomes: a test case for predicting lifestyles and emergence of pathogens.</title>
        <authorList>
            <person name="Haridas S."/>
            <person name="Albert R."/>
            <person name="Binder M."/>
            <person name="Bloem J."/>
            <person name="Labutti K."/>
            <person name="Salamov A."/>
            <person name="Andreopoulos B."/>
            <person name="Baker S."/>
            <person name="Barry K."/>
            <person name="Bills G."/>
            <person name="Bluhm B."/>
            <person name="Cannon C."/>
            <person name="Castanera R."/>
            <person name="Culley D."/>
            <person name="Daum C."/>
            <person name="Ezra D."/>
            <person name="Gonzalez J."/>
            <person name="Henrissat B."/>
            <person name="Kuo A."/>
            <person name="Liang C."/>
            <person name="Lipzen A."/>
            <person name="Lutzoni F."/>
            <person name="Magnuson J."/>
            <person name="Mondo S."/>
            <person name="Nolan M."/>
            <person name="Ohm R."/>
            <person name="Pangilinan J."/>
            <person name="Park H.-J."/>
            <person name="Ramirez L."/>
            <person name="Alfaro M."/>
            <person name="Sun H."/>
            <person name="Tritt A."/>
            <person name="Yoshinaga Y."/>
            <person name="Zwiers L.-H."/>
            <person name="Turgeon B."/>
            <person name="Goodwin S."/>
            <person name="Spatafora J."/>
            <person name="Crous P."/>
            <person name="Grigoriev I."/>
        </authorList>
    </citation>
    <scope>NUCLEOTIDE SEQUENCE</scope>
    <source>
        <strain evidence="1">HMLAC05119</strain>
    </source>
</reference>
<sequence>MSTTCLTIHDLLRITYAYEAQALQALARKRSDSACFTPETCSHLSPPSSPSWAFAMLETDFTYRYSRSGK</sequence>
<organism evidence="1 2">
    <name type="scientific">Ampelomyces quisqualis</name>
    <name type="common">Powdery mildew agent</name>
    <dbReference type="NCBI Taxonomy" id="50730"/>
    <lineage>
        <taxon>Eukaryota</taxon>
        <taxon>Fungi</taxon>
        <taxon>Dikarya</taxon>
        <taxon>Ascomycota</taxon>
        <taxon>Pezizomycotina</taxon>
        <taxon>Dothideomycetes</taxon>
        <taxon>Pleosporomycetidae</taxon>
        <taxon>Pleosporales</taxon>
        <taxon>Pleosporineae</taxon>
        <taxon>Phaeosphaeriaceae</taxon>
        <taxon>Ampelomyces</taxon>
    </lineage>
</organism>
<keyword evidence="2" id="KW-1185">Reference proteome</keyword>
<name>A0A6A5QN57_AMPQU</name>
<evidence type="ECO:0000313" key="1">
    <source>
        <dbReference type="EMBL" id="KAF1916813.1"/>
    </source>
</evidence>
<protein>
    <submittedName>
        <fullName evidence="1">Uncharacterized protein</fullName>
    </submittedName>
</protein>
<dbReference type="EMBL" id="ML979135">
    <property type="protein sequence ID" value="KAF1916813.1"/>
    <property type="molecule type" value="Genomic_DNA"/>
</dbReference>
<dbReference type="AlphaFoldDB" id="A0A6A5QN57"/>
<evidence type="ECO:0000313" key="2">
    <source>
        <dbReference type="Proteomes" id="UP000800096"/>
    </source>
</evidence>